<evidence type="ECO:0000256" key="2">
    <source>
        <dbReference type="SAM" id="SignalP"/>
    </source>
</evidence>
<reference evidence="4" key="2">
    <citation type="submission" date="2023-11" db="UniProtKB">
        <authorList>
            <consortium name="WormBaseParasite"/>
        </authorList>
    </citation>
    <scope>IDENTIFICATION</scope>
</reference>
<evidence type="ECO:0000313" key="3">
    <source>
        <dbReference type="Proteomes" id="UP000050795"/>
    </source>
</evidence>
<sequence>MYLKLHSFSLFSLLVIFEFSHTNEYYPKRFITNNSEIHPEPINNDDILDEKYSNLDVPSIHQCPIECFIENDSQELVNCISKEVDTTPSKQPIIPCERNIETGELILGHKESVRGMIPGALGHLLEASSRSGQPLSRSGQLELHINLNMVRLDAKCFQGLGGLVTDVRLLNTVYMHPDSLIDLQHLRSFEIESGQTPLYLPDDNVKSNIQPEEENSVKENSHKPAFIRLHPLDITVPISFNLNTKCHQCVQNDENSVNGSITKPVDNLIVIVFTSKRDLSSTAQLTSPKLSMIFPYTCPLTKDGIGCPGGQSYLDAVSQEEIKAITGDELPSETVSNIPVIEQLKTMTFIQSESNINNTLRLFHVCGRPNSSGEEEDADEEDEEGVEEEVSSNSISSGFFSHRKSSLSKEKSELLSHISCNTTNPINNIKALAITTTNTITQNHQMNDTHSSWSSLHITKNPSIIYGGAGCRCSVISLKDHKSINSNNFNALYSLMQSNNAKSYYQPSDGKHHHPQYYSVRKSHMSKRRSIGSQTDFTDIESDNPESYCTLDRYIMQKNKRHPYGSRKSNHNINDHYLSNRTTSTQLLPYFRNSTLNQMDGIVITKSNLYSNHLLSHSNITMNNTNVNNNSDFHSITDDKKSSNSDLLILMIDGKPKPIRNLPPTNQTYKFSTSVS</sequence>
<evidence type="ECO:0000256" key="1">
    <source>
        <dbReference type="SAM" id="MobiDB-lite"/>
    </source>
</evidence>
<reference evidence="3" key="1">
    <citation type="submission" date="2022-06" db="EMBL/GenBank/DDBJ databases">
        <authorList>
            <person name="Berger JAMES D."/>
            <person name="Berger JAMES D."/>
        </authorList>
    </citation>
    <scope>NUCLEOTIDE SEQUENCE [LARGE SCALE GENOMIC DNA]</scope>
</reference>
<proteinExistence type="predicted"/>
<name>A0AA85IPU9_TRIRE</name>
<keyword evidence="3" id="KW-1185">Reference proteome</keyword>
<keyword evidence="2" id="KW-0732">Signal</keyword>
<protein>
    <submittedName>
        <fullName evidence="4">Uncharacterized protein</fullName>
    </submittedName>
</protein>
<accession>A0AA85IPU9</accession>
<feature type="region of interest" description="Disordered" evidence="1">
    <location>
        <begin position="367"/>
        <end position="394"/>
    </location>
</feature>
<dbReference type="AlphaFoldDB" id="A0AA85IPU9"/>
<organism evidence="3 4">
    <name type="scientific">Trichobilharzia regenti</name>
    <name type="common">Nasal bird schistosome</name>
    <dbReference type="NCBI Taxonomy" id="157069"/>
    <lineage>
        <taxon>Eukaryota</taxon>
        <taxon>Metazoa</taxon>
        <taxon>Spiralia</taxon>
        <taxon>Lophotrochozoa</taxon>
        <taxon>Platyhelminthes</taxon>
        <taxon>Trematoda</taxon>
        <taxon>Digenea</taxon>
        <taxon>Strigeidida</taxon>
        <taxon>Schistosomatoidea</taxon>
        <taxon>Schistosomatidae</taxon>
        <taxon>Trichobilharzia</taxon>
    </lineage>
</organism>
<evidence type="ECO:0000313" key="4">
    <source>
        <dbReference type="WBParaSite" id="TREG1_10260.1"/>
    </source>
</evidence>
<dbReference type="WBParaSite" id="TREG1_10260.1">
    <property type="protein sequence ID" value="TREG1_10260.1"/>
    <property type="gene ID" value="TREG1_10260"/>
</dbReference>
<feature type="signal peptide" evidence="2">
    <location>
        <begin position="1"/>
        <end position="22"/>
    </location>
</feature>
<feature type="chain" id="PRO_5041645139" evidence="2">
    <location>
        <begin position="23"/>
        <end position="676"/>
    </location>
</feature>
<feature type="compositionally biased region" description="Acidic residues" evidence="1">
    <location>
        <begin position="373"/>
        <end position="390"/>
    </location>
</feature>
<dbReference type="Proteomes" id="UP000050795">
    <property type="component" value="Unassembled WGS sequence"/>
</dbReference>